<feature type="domain" description="AB hydrolase-1" evidence="1">
    <location>
        <begin position="35"/>
        <end position="251"/>
    </location>
</feature>
<dbReference type="EMBL" id="SRMI01000005">
    <property type="protein sequence ID" value="TVY70893.1"/>
    <property type="molecule type" value="Genomic_DNA"/>
</dbReference>
<dbReference type="Proteomes" id="UP000320707">
    <property type="component" value="Unassembled WGS sequence"/>
</dbReference>
<dbReference type="SUPFAM" id="SSF53474">
    <property type="entry name" value="alpha/beta-Hydrolases"/>
    <property type="match status" value="1"/>
</dbReference>
<comment type="caution">
    <text evidence="2">The sequence shown here is derived from an EMBL/GenBank/DDBJ whole genome shotgun (WGS) entry which is preliminary data.</text>
</comment>
<dbReference type="InterPro" id="IPR029058">
    <property type="entry name" value="AB_hydrolase_fold"/>
</dbReference>
<proteinExistence type="predicted"/>
<dbReference type="Gene3D" id="3.40.50.1820">
    <property type="entry name" value="alpha/beta hydrolase"/>
    <property type="match status" value="1"/>
</dbReference>
<evidence type="ECO:0000313" key="2">
    <source>
        <dbReference type="EMBL" id="TVY70893.1"/>
    </source>
</evidence>
<dbReference type="AlphaFoldDB" id="A0A559LC13"/>
<reference evidence="2 3" key="1">
    <citation type="journal article" date="2019" name="Microbiol. Resour. Announc.">
        <title>High-quality draft genome sequence of Fusarium oxysporum f. sp. cubense strain 160527, a causal agent of Panama disease.</title>
        <authorList>
            <person name="Asai S."/>
            <person name="Ayukawa Y."/>
            <person name="Gan P."/>
            <person name="Masuda S."/>
            <person name="Komatsu K."/>
            <person name="Shirasu K."/>
            <person name="Arie T."/>
        </authorList>
    </citation>
    <scope>NUCLEOTIDE SEQUENCE [LARGE SCALE GENOMIC DNA]</scope>
    <source>
        <strain evidence="2 3">160527</strain>
    </source>
</reference>
<dbReference type="Pfam" id="PF12697">
    <property type="entry name" value="Abhydrolase_6"/>
    <property type="match status" value="1"/>
</dbReference>
<dbReference type="InterPro" id="IPR000073">
    <property type="entry name" value="AB_hydrolase_1"/>
</dbReference>
<sequence length="315" mass="35068">MMEPFRYSLPNGGVVSGIRNIPPPSKSTPQFRPLIVALHGGMYECHYFDADSRHTASISSNTYGVPFVSINRPCYGESSSLLPIPEESDFVRETAVWLHDYILPTLWSKIGVENGCNCIVLLCHSLGTMYGVAAAALHGQDERPSYPLGGVIWSGLGDIWQPHMYENCISKPYDPLGEQSISSEVKDEIMFRPETVHGDVLKLTKKLDSPAPLAELESLPASWLPHWKEEWASHVKVPVMLAMMEHEPFFVVSEERLRACAVAFSSSPRVDSSFIWGAPHCMELSFWSQGWYARAFGFAIECSVHKGVISTENCS</sequence>
<name>A0A559LC13_FUSOC</name>
<evidence type="ECO:0000259" key="1">
    <source>
        <dbReference type="Pfam" id="PF12697"/>
    </source>
</evidence>
<gene>
    <name evidence="2" type="ORF">Focb16_v001990</name>
</gene>
<evidence type="ECO:0000313" key="3">
    <source>
        <dbReference type="Proteomes" id="UP000320707"/>
    </source>
</evidence>
<organism evidence="2 3">
    <name type="scientific">Fusarium oxysporum f. sp. cubense</name>
    <dbReference type="NCBI Taxonomy" id="61366"/>
    <lineage>
        <taxon>Eukaryota</taxon>
        <taxon>Fungi</taxon>
        <taxon>Dikarya</taxon>
        <taxon>Ascomycota</taxon>
        <taxon>Pezizomycotina</taxon>
        <taxon>Sordariomycetes</taxon>
        <taxon>Hypocreomycetidae</taxon>
        <taxon>Hypocreales</taxon>
        <taxon>Nectriaceae</taxon>
        <taxon>Fusarium</taxon>
        <taxon>Fusarium oxysporum species complex</taxon>
    </lineage>
</organism>
<protein>
    <recommendedName>
        <fullName evidence="1">AB hydrolase-1 domain-containing protein</fullName>
    </recommendedName>
</protein>
<accession>A0A559LC13</accession>